<feature type="signal peptide" evidence="1">
    <location>
        <begin position="1"/>
        <end position="20"/>
    </location>
</feature>
<dbReference type="Gene3D" id="2.40.160.10">
    <property type="entry name" value="Porin"/>
    <property type="match status" value="1"/>
</dbReference>
<reference evidence="2 3" key="1">
    <citation type="submission" date="2019-09" db="EMBL/GenBank/DDBJ databases">
        <title>Sulfurimonas gotlandica sp. nov., a chemoautotrophic and psychrotolerant epsilonproteobacterium isolated from a pelagic redoxcline, and an emended description of the genus Sulfurimonas.</title>
        <authorList>
            <person name="Wang S."/>
            <person name="Jiang L."/>
            <person name="Shao S."/>
        </authorList>
    </citation>
    <scope>NUCLEOTIDE SEQUENCE [LARGE SCALE GENOMIC DNA]</scope>
    <source>
        <strain evidence="2 3">GYSZ_1</strain>
    </source>
</reference>
<dbReference type="InterPro" id="IPR023614">
    <property type="entry name" value="Porin_dom_sf"/>
</dbReference>
<evidence type="ECO:0008006" key="4">
    <source>
        <dbReference type="Google" id="ProtNLM"/>
    </source>
</evidence>
<dbReference type="KEGG" id="sulg:FJR48_11110"/>
<dbReference type="Proteomes" id="UP000326944">
    <property type="component" value="Chromosome"/>
</dbReference>
<evidence type="ECO:0000313" key="3">
    <source>
        <dbReference type="Proteomes" id="UP000326944"/>
    </source>
</evidence>
<dbReference type="AlphaFoldDB" id="A0A5P8P3C8"/>
<protein>
    <recommendedName>
        <fullName evidence="4">Porin</fullName>
    </recommendedName>
</protein>
<organism evidence="2 3">
    <name type="scientific">Sulfurimonas lithotrophica</name>
    <dbReference type="NCBI Taxonomy" id="2590022"/>
    <lineage>
        <taxon>Bacteria</taxon>
        <taxon>Pseudomonadati</taxon>
        <taxon>Campylobacterota</taxon>
        <taxon>Epsilonproteobacteria</taxon>
        <taxon>Campylobacterales</taxon>
        <taxon>Sulfurimonadaceae</taxon>
        <taxon>Sulfurimonas</taxon>
    </lineage>
</organism>
<name>A0A5P8P3C8_9BACT</name>
<feature type="chain" id="PRO_5025058350" description="Porin" evidence="1">
    <location>
        <begin position="21"/>
        <end position="441"/>
    </location>
</feature>
<proteinExistence type="predicted"/>
<dbReference type="RefSeq" id="WP_152308196.1">
    <property type="nucleotide sequence ID" value="NZ_CP043617.1"/>
</dbReference>
<gene>
    <name evidence="2" type="ORF">FJR48_11110</name>
</gene>
<accession>A0A5P8P3C8</accession>
<evidence type="ECO:0000313" key="2">
    <source>
        <dbReference type="EMBL" id="QFR50248.1"/>
    </source>
</evidence>
<dbReference type="OrthoDB" id="9125at2"/>
<dbReference type="EMBL" id="CP043617">
    <property type="protein sequence ID" value="QFR50248.1"/>
    <property type="molecule type" value="Genomic_DNA"/>
</dbReference>
<keyword evidence="3" id="KW-1185">Reference proteome</keyword>
<sequence>MKKTLVSLAAVAAISTGAMAADKGVDLTTTGQAVIYYETHTDDTRADKGMFDKDESMANVGLQLNIGGDIGNGFTLGTQASYIGTLGLEKNLVSGTRADAGQSLNNDLTTQIMLSKIFVAKQIGNTTLKLGRQELPKSLSPLAYSEGWNVFKNTFDAIVAINTDIKDTTIVGAWVGESNDPNANYSTLSDLKGAGLDVNDGAYMLTVANKSIPMTALTASYYTLHGIDLAPLAGTAATATADNNGNNATALWIDAKIAGKDLPLGLNIGLQYGNISPDIKDDATVTRALNKDTSALGVKVGMKPVDNLMVELAYTTVDDGTIAVKNTGTGIKSPLFTQAIYNQDFISSDASTIGLKAAYNMGDMGKVIVNYNMTTDDRNAVAGIAVAEDYSELDLIYKVKAGGVTYWASAMLRSLDRTAANKAAGLWESDDRLRLWARYNF</sequence>
<keyword evidence="1" id="KW-0732">Signal</keyword>
<evidence type="ECO:0000256" key="1">
    <source>
        <dbReference type="SAM" id="SignalP"/>
    </source>
</evidence>